<keyword evidence="4" id="KW-1185">Reference proteome</keyword>
<reference evidence="2 4" key="2">
    <citation type="submission" date="2017-02" db="EMBL/GenBank/DDBJ databases">
        <title>Trade-off between light-utilization and light-protection in marine flavobacteria.</title>
        <authorList>
            <person name="Kumagai Y."/>
            <person name="Yoshizawa S."/>
            <person name="Kogure K."/>
            <person name="Iwasaki W."/>
        </authorList>
    </citation>
    <scope>NUCLEOTIDE SEQUENCE [LARGE SCALE GENOMIC DNA]</scope>
    <source>
        <strain evidence="2 4">KCTC 23670</strain>
    </source>
</reference>
<name>A0AAJ1VHG6_9FLAO</name>
<feature type="signal peptide" evidence="1">
    <location>
        <begin position="1"/>
        <end position="20"/>
    </location>
</feature>
<protein>
    <recommendedName>
        <fullName evidence="6">T9SS C-terminal target domain-containing protein</fullName>
    </recommendedName>
</protein>
<dbReference type="EMBL" id="CP019336">
    <property type="protein sequence ID" value="AUC23040.1"/>
    <property type="molecule type" value="Genomic_DNA"/>
</dbReference>
<dbReference type="Proteomes" id="UP000232721">
    <property type="component" value="Chromosome"/>
</dbReference>
<gene>
    <name evidence="2" type="ORF">BTO15_13475</name>
    <name evidence="3" type="ORF">QWY81_12935</name>
</gene>
<organism evidence="3 5">
    <name type="scientific">Polaribacter sejongensis</name>
    <dbReference type="NCBI Taxonomy" id="985043"/>
    <lineage>
        <taxon>Bacteria</taxon>
        <taxon>Pseudomonadati</taxon>
        <taxon>Bacteroidota</taxon>
        <taxon>Flavobacteriia</taxon>
        <taxon>Flavobacteriales</taxon>
        <taxon>Flavobacteriaceae</taxon>
    </lineage>
</organism>
<accession>A0AAJ1VHG6</accession>
<evidence type="ECO:0000313" key="5">
    <source>
        <dbReference type="Proteomes" id="UP001228636"/>
    </source>
</evidence>
<dbReference type="Proteomes" id="UP001228636">
    <property type="component" value="Unassembled WGS sequence"/>
</dbReference>
<feature type="chain" id="PRO_5042567598" description="T9SS C-terminal target domain-containing protein" evidence="1">
    <location>
        <begin position="21"/>
        <end position="305"/>
    </location>
</feature>
<dbReference type="RefSeq" id="WP_208889173.1">
    <property type="nucleotide sequence ID" value="NZ_CP019336.1"/>
</dbReference>
<dbReference type="EMBL" id="JAUFQH010000010">
    <property type="protein sequence ID" value="MDN3620364.1"/>
    <property type="molecule type" value="Genomic_DNA"/>
</dbReference>
<evidence type="ECO:0000313" key="4">
    <source>
        <dbReference type="Proteomes" id="UP000232721"/>
    </source>
</evidence>
<dbReference type="Gene3D" id="2.60.40.2340">
    <property type="match status" value="1"/>
</dbReference>
<evidence type="ECO:0000256" key="1">
    <source>
        <dbReference type="SAM" id="SignalP"/>
    </source>
</evidence>
<keyword evidence="1" id="KW-0732">Signal</keyword>
<dbReference type="AlphaFoldDB" id="A0AAJ1VHG6"/>
<evidence type="ECO:0008006" key="6">
    <source>
        <dbReference type="Google" id="ProtNLM"/>
    </source>
</evidence>
<reference evidence="3" key="3">
    <citation type="submission" date="2023-06" db="EMBL/GenBank/DDBJ databases">
        <authorList>
            <person name="Lucena T."/>
            <person name="Sun Q."/>
        </authorList>
    </citation>
    <scope>NUCLEOTIDE SEQUENCE</scope>
    <source>
        <strain evidence="3">CECT 8670</strain>
    </source>
</reference>
<sequence>MKNYIYSSILLFFLSVNIFGQSPDSWFVNENNFEYTMSFVTFVNIDGADLANTNDKVAAFVNGECRGVTNLIYVASKNRYYAYLTVFSNANEEVINFKIYDSANNTVKNVIKKEKFEINEHYGNLFQAYSLASPALSSSAEIIDFKFKDVIANDLSISGNKISIDLDNKIDITSLSALFELSTNSKLFIGTENIVSGNNLMDYSYPVEFQVLSADQSVLKQWLVTVNSSLGTALFYKKDAVCYKGGAIKVLFTKNNEEVVLSKAGIAYATQNINNGETTFSNLETGVYTIKVGGNVKEIIINLKE</sequence>
<reference evidence="3 5" key="1">
    <citation type="journal article" date="2014" name="Int. J. Syst. Evol. Microbiol.">
        <title>Complete genome sequence of Corynebacterium casei LMG S-19264T (=DSM 44701T), isolated from a smear-ripened cheese.</title>
        <authorList>
            <consortium name="US DOE Joint Genome Institute (JGI-PGF)"/>
            <person name="Walter F."/>
            <person name="Albersmeier A."/>
            <person name="Kalinowski J."/>
            <person name="Ruckert C."/>
        </authorList>
    </citation>
    <scope>NUCLEOTIDE SEQUENCE [LARGE SCALE GENOMIC DNA]</scope>
    <source>
        <strain evidence="3 5">CECT 8670</strain>
    </source>
</reference>
<evidence type="ECO:0000313" key="3">
    <source>
        <dbReference type="EMBL" id="MDN3620364.1"/>
    </source>
</evidence>
<proteinExistence type="predicted"/>
<evidence type="ECO:0000313" key="2">
    <source>
        <dbReference type="EMBL" id="AUC23040.1"/>
    </source>
</evidence>